<feature type="compositionally biased region" description="Basic and acidic residues" evidence="5">
    <location>
        <begin position="193"/>
        <end position="206"/>
    </location>
</feature>
<dbReference type="WBParaSite" id="BXY_0658600.1">
    <property type="protein sequence ID" value="BXY_0658600.1"/>
    <property type="gene ID" value="BXY_0658600"/>
</dbReference>
<dbReference type="Proteomes" id="UP000095284">
    <property type="component" value="Unplaced"/>
</dbReference>
<dbReference type="EMBL" id="CAJFDI010000001">
    <property type="protein sequence ID" value="CAD5211437.1"/>
    <property type="molecule type" value="Genomic_DNA"/>
</dbReference>
<dbReference type="InterPro" id="IPR022783">
    <property type="entry name" value="GCFC_dom"/>
</dbReference>
<dbReference type="Pfam" id="PF15458">
    <property type="entry name" value="NTR2"/>
    <property type="match status" value="1"/>
</dbReference>
<keyword evidence="3" id="KW-0539">Nucleus</keyword>
<evidence type="ECO:0000256" key="2">
    <source>
        <dbReference type="ARBA" id="ARBA00010801"/>
    </source>
</evidence>
<dbReference type="AlphaFoldDB" id="A0A1I7S0R2"/>
<gene>
    <name evidence="7" type="ORF">BXYJ_LOCUS2428</name>
</gene>
<feature type="region of interest" description="Disordered" evidence="5">
    <location>
        <begin position="244"/>
        <end position="263"/>
    </location>
</feature>
<protein>
    <submittedName>
        <fullName evidence="7">(pine wood nematode) hypothetical protein</fullName>
    </submittedName>
    <submittedName>
        <fullName evidence="10">GCFC domain-containing protein</fullName>
    </submittedName>
</protein>
<keyword evidence="4" id="KW-0175">Coiled coil</keyword>
<evidence type="ECO:0000256" key="4">
    <source>
        <dbReference type="SAM" id="Coils"/>
    </source>
</evidence>
<evidence type="ECO:0000256" key="5">
    <source>
        <dbReference type="SAM" id="MobiDB-lite"/>
    </source>
</evidence>
<evidence type="ECO:0000313" key="10">
    <source>
        <dbReference type="WBParaSite" id="BXY_0658600.1"/>
    </source>
</evidence>
<dbReference type="InterPro" id="IPR012890">
    <property type="entry name" value="GCFC2-like"/>
</dbReference>
<evidence type="ECO:0000313" key="9">
    <source>
        <dbReference type="Proteomes" id="UP000659654"/>
    </source>
</evidence>
<reference evidence="7" key="2">
    <citation type="submission" date="2020-09" db="EMBL/GenBank/DDBJ databases">
        <authorList>
            <person name="Kikuchi T."/>
        </authorList>
    </citation>
    <scope>NUCLEOTIDE SEQUENCE</scope>
    <source>
        <strain evidence="7">Ka4C1</strain>
    </source>
</reference>
<dbReference type="SMR" id="A0A1I7S0R2"/>
<keyword evidence="9" id="KW-1185">Reference proteome</keyword>
<feature type="compositionally biased region" description="Basic residues" evidence="5">
    <location>
        <begin position="74"/>
        <end position="83"/>
    </location>
</feature>
<feature type="coiled-coil region" evidence="4">
    <location>
        <begin position="424"/>
        <end position="456"/>
    </location>
</feature>
<dbReference type="Proteomes" id="UP000582659">
    <property type="component" value="Unassembled WGS sequence"/>
</dbReference>
<organism evidence="8 10">
    <name type="scientific">Bursaphelenchus xylophilus</name>
    <name type="common">Pinewood nematode worm</name>
    <name type="synonym">Aphelenchoides xylophilus</name>
    <dbReference type="NCBI Taxonomy" id="6326"/>
    <lineage>
        <taxon>Eukaryota</taxon>
        <taxon>Metazoa</taxon>
        <taxon>Ecdysozoa</taxon>
        <taxon>Nematoda</taxon>
        <taxon>Chromadorea</taxon>
        <taxon>Rhabditida</taxon>
        <taxon>Tylenchina</taxon>
        <taxon>Tylenchomorpha</taxon>
        <taxon>Aphelenchoidea</taxon>
        <taxon>Aphelenchoididae</taxon>
        <taxon>Bursaphelenchus</taxon>
    </lineage>
</organism>
<feature type="domain" description="GCF C-terminal" evidence="6">
    <location>
        <begin position="491"/>
        <end position="623"/>
    </location>
</feature>
<feature type="compositionally biased region" description="Basic and acidic residues" evidence="5">
    <location>
        <begin position="25"/>
        <end position="40"/>
    </location>
</feature>
<feature type="region of interest" description="Disordered" evidence="5">
    <location>
        <begin position="74"/>
        <end position="100"/>
    </location>
</feature>
<dbReference type="InterPro" id="IPR028211">
    <property type="entry name" value="Ntr2"/>
</dbReference>
<accession>A0A1I7S0R2</accession>
<feature type="compositionally biased region" description="Basic residues" evidence="5">
    <location>
        <begin position="1"/>
        <end position="11"/>
    </location>
</feature>
<feature type="compositionally biased region" description="Acidic residues" evidence="5">
    <location>
        <begin position="247"/>
        <end position="260"/>
    </location>
</feature>
<evidence type="ECO:0000259" key="6">
    <source>
        <dbReference type="Pfam" id="PF07842"/>
    </source>
</evidence>
<feature type="region of interest" description="Disordered" evidence="5">
    <location>
        <begin position="1"/>
        <end position="49"/>
    </location>
</feature>
<dbReference type="EMBL" id="CAJFCV020000001">
    <property type="protein sequence ID" value="CAG9088284.1"/>
    <property type="molecule type" value="Genomic_DNA"/>
</dbReference>
<name>A0A1I7S0R2_BURXY</name>
<dbReference type="GO" id="GO:0000390">
    <property type="term" value="P:spliceosomal complex disassembly"/>
    <property type="evidence" value="ECO:0007669"/>
    <property type="project" value="InterPro"/>
</dbReference>
<dbReference type="eggNOG" id="KOG0811">
    <property type="taxonomic scope" value="Eukaryota"/>
</dbReference>
<dbReference type="Proteomes" id="UP000659654">
    <property type="component" value="Unassembled WGS sequence"/>
</dbReference>
<dbReference type="GO" id="GO:0071008">
    <property type="term" value="C:U2-type post-mRNA release spliceosomal complex"/>
    <property type="evidence" value="ECO:0007669"/>
    <property type="project" value="InterPro"/>
</dbReference>
<evidence type="ECO:0000256" key="3">
    <source>
        <dbReference type="ARBA" id="ARBA00023242"/>
    </source>
</evidence>
<feature type="compositionally biased region" description="Basic and acidic residues" evidence="5">
    <location>
        <begin position="113"/>
        <end position="132"/>
    </location>
</feature>
<reference evidence="10" key="1">
    <citation type="submission" date="2016-11" db="UniProtKB">
        <authorList>
            <consortium name="WormBaseParasite"/>
        </authorList>
    </citation>
    <scope>IDENTIFICATION</scope>
</reference>
<dbReference type="Pfam" id="PF07842">
    <property type="entry name" value="GCFC"/>
    <property type="match status" value="1"/>
</dbReference>
<comment type="subcellular location">
    <subcellularLocation>
        <location evidence="1">Nucleus</location>
    </subcellularLocation>
</comment>
<comment type="similarity">
    <text evidence="2">Belongs to the GCF family.</text>
</comment>
<dbReference type="PANTHER" id="PTHR12214:SF0">
    <property type="entry name" value="LD29489P"/>
    <property type="match status" value="1"/>
</dbReference>
<feature type="region of interest" description="Disordered" evidence="5">
    <location>
        <begin position="113"/>
        <end position="230"/>
    </location>
</feature>
<dbReference type="OrthoDB" id="429427at2759"/>
<dbReference type="eggNOG" id="KOG2136">
    <property type="taxonomic scope" value="Eukaryota"/>
</dbReference>
<evidence type="ECO:0000313" key="8">
    <source>
        <dbReference type="Proteomes" id="UP000095284"/>
    </source>
</evidence>
<dbReference type="PANTHER" id="PTHR12214">
    <property type="entry name" value="GC-RICH SEQUENCE DNA-BINDING FACTOR"/>
    <property type="match status" value="1"/>
</dbReference>
<sequence>MFRKPKSRNIRQRQTNFHEDDSDESPVKQAKEEPKAEQVRTDSFPKGVLSFNESEEDDIVSFKLKKDKTGIKTKKSHRLRKRVKSEVSEDEEDHKLHVKTEIIEEEEDIIIEEEIKPKKKNDPTRIPDEESYRYQAISQSTSAHSDDTRAKFSSLSTIPDEKMIYEARKRRQAMREGGQMEQQGALNLDEPLSLDKKASASRLVREDENDLSDEEQSGRFISSSNLLMDEEQKKRNEQLEALRMEQGSDDEEQKESDDEELQRWEQEQIKKAVSQKKITEFKTEYAATRRFNQGPATLQDMGMILDDEDMEIDQEGAHQMPAFFNPDGTYKVSHKYHSMADLIEQLEISRGKKLELLQMKKDEYENNQRNLKIDQESVFQLAESNGKLELYYKLYQEMKFFTDNVMDCLNEKVNEINEIDGLFMDLYKTRADDISRRRAEAKRRAKYNRNEEWNSENEESTETEALRENIAKFHQRASTIFADASAEYHDLNQIYRRFIDWLTQDPKTFQDAYIDECIPKLITPLVRMELFEWNPLLPNNPKISSMEWYKAVLRLGFDNTEIDVDHKVIIGLIPNIVEKILIPKLTKIVEHQYDPSSTTQTLRITSEINNLVNTFPSLNSKSRIFRKLLITLKEKAQGLTDFEMRIPEHLRGIVTTISRKNDHQQDDIAALLAASKSVMK</sequence>
<evidence type="ECO:0000256" key="1">
    <source>
        <dbReference type="ARBA" id="ARBA00004123"/>
    </source>
</evidence>
<dbReference type="GO" id="GO:0003677">
    <property type="term" value="F:DNA binding"/>
    <property type="evidence" value="ECO:0007669"/>
    <property type="project" value="InterPro"/>
</dbReference>
<proteinExistence type="inferred from homology"/>
<evidence type="ECO:0000313" key="7">
    <source>
        <dbReference type="EMBL" id="CAD5211437.1"/>
    </source>
</evidence>